<evidence type="ECO:0000259" key="2">
    <source>
        <dbReference type="Pfam" id="PF00326"/>
    </source>
</evidence>
<dbReference type="RefSeq" id="WP_331845637.1">
    <property type="nucleotide sequence ID" value="NZ_JAZHPZ010000002.1"/>
</dbReference>
<evidence type="ECO:0000313" key="4">
    <source>
        <dbReference type="Proteomes" id="UP001306950"/>
    </source>
</evidence>
<accession>A0ABU7VNR5</accession>
<sequence length="665" mass="75224">MEALRLGDFTEYRFLSGVQLSPNGKNAAFCVKKSNPEKNGYLSDLWISDVISGKTRQFTGMGDVGSVQWLDDETLLFQANRESKGKEPNPLEPQTHFYSLRIDGGEALRAFTLPLQVTEMVPLGGSRWAVCATYDNKLPSLEGLSDEDKEKARKTYEAEKDYTVLDEIPFWQNGEGITNKKRNRLYLFDSADGSLLPISGELFNVSLLKGSKDKLRLLFAGTEFSAKMELTESLWTYDLTSNETRELIPAGKYQFYIAEFRGEDIVFAASECRKFSINENPTFSVVDRSGQITRFADPDLSLGNTVGSDSRLGEGRSWLVTDEAIYSIVTDRACSRLCKIAYNGEIEWISQAEGSVDSFSLLDDTCVFIGMRGQRLQELYRLDLRTGGETQLTHFNDEVLRDKYVAAPQPLSFVNQDGIEIDGWVLLPKNYDASQTYPAILDIHGGPKTVYGTVFFHEMQLWANEGYFVLFSNPRGGDGRGDDFADIRGRYGKIDYSDLMEFTDRVLAAYPAIDVNRLGVTGGSYGGFMTNWIIGHTDRFAAAVSQRSISNWISMCCTTDIGYYFATDQTASTPWDNLESMWEQSPLKYADRVTTPTLFLHSDEDFRCWQAEALQMFTALKMHGVDSRLCLFKGENHELSRAGKPEHRIRRLTEISEWFKRYLKK</sequence>
<dbReference type="Gene3D" id="2.120.10.30">
    <property type="entry name" value="TolB, C-terminal domain"/>
    <property type="match status" value="1"/>
</dbReference>
<dbReference type="PANTHER" id="PTHR42776">
    <property type="entry name" value="SERINE PEPTIDASE S9 FAMILY MEMBER"/>
    <property type="match status" value="1"/>
</dbReference>
<dbReference type="Proteomes" id="UP001306950">
    <property type="component" value="Unassembled WGS sequence"/>
</dbReference>
<dbReference type="InterPro" id="IPR011042">
    <property type="entry name" value="6-blade_b-propeller_TolB-like"/>
</dbReference>
<gene>
    <name evidence="3" type="ORF">V3851_06120</name>
</gene>
<dbReference type="EC" id="3.4.-.-" evidence="3"/>
<keyword evidence="1 3" id="KW-0378">Hydrolase</keyword>
<dbReference type="SUPFAM" id="SSF53474">
    <property type="entry name" value="alpha/beta-Hydrolases"/>
    <property type="match status" value="1"/>
</dbReference>
<dbReference type="GO" id="GO:0016787">
    <property type="term" value="F:hydrolase activity"/>
    <property type="evidence" value="ECO:0007669"/>
    <property type="project" value="UniProtKB-KW"/>
</dbReference>
<dbReference type="InterPro" id="IPR029058">
    <property type="entry name" value="AB_hydrolase_fold"/>
</dbReference>
<feature type="domain" description="Peptidase S9 prolyl oligopeptidase catalytic" evidence="2">
    <location>
        <begin position="455"/>
        <end position="665"/>
    </location>
</feature>
<organism evidence="3 4">
    <name type="scientific">Paenibacillus haidiansis</name>
    <dbReference type="NCBI Taxonomy" id="1574488"/>
    <lineage>
        <taxon>Bacteria</taxon>
        <taxon>Bacillati</taxon>
        <taxon>Bacillota</taxon>
        <taxon>Bacilli</taxon>
        <taxon>Bacillales</taxon>
        <taxon>Paenibacillaceae</taxon>
        <taxon>Paenibacillus</taxon>
    </lineage>
</organism>
<evidence type="ECO:0000313" key="3">
    <source>
        <dbReference type="EMBL" id="MEF2965405.1"/>
    </source>
</evidence>
<dbReference type="Pfam" id="PF00326">
    <property type="entry name" value="Peptidase_S9"/>
    <property type="match status" value="1"/>
</dbReference>
<dbReference type="InterPro" id="IPR001375">
    <property type="entry name" value="Peptidase_S9_cat"/>
</dbReference>
<name>A0ABU7VNR5_9BACL</name>
<dbReference type="Gene3D" id="3.40.50.1820">
    <property type="entry name" value="alpha/beta hydrolase"/>
    <property type="match status" value="1"/>
</dbReference>
<keyword evidence="4" id="KW-1185">Reference proteome</keyword>
<dbReference type="PANTHER" id="PTHR42776:SF27">
    <property type="entry name" value="DIPEPTIDYL PEPTIDASE FAMILY MEMBER 6"/>
    <property type="match status" value="1"/>
</dbReference>
<dbReference type="EMBL" id="JAZHPZ010000002">
    <property type="protein sequence ID" value="MEF2965405.1"/>
    <property type="molecule type" value="Genomic_DNA"/>
</dbReference>
<dbReference type="SUPFAM" id="SSF82171">
    <property type="entry name" value="DPP6 N-terminal domain-like"/>
    <property type="match status" value="1"/>
</dbReference>
<comment type="caution">
    <text evidence="3">The sequence shown here is derived from an EMBL/GenBank/DDBJ whole genome shotgun (WGS) entry which is preliminary data.</text>
</comment>
<protein>
    <submittedName>
        <fullName evidence="3">S9 family peptidase</fullName>
        <ecNumber evidence="3">3.4.-.-</ecNumber>
    </submittedName>
</protein>
<proteinExistence type="predicted"/>
<reference evidence="3 4" key="1">
    <citation type="submission" date="2024-02" db="EMBL/GenBank/DDBJ databases">
        <title>A nitrogen-fixing paenibacillus bacterium.</title>
        <authorList>
            <person name="Zhang W.L."/>
            <person name="Chen S.F."/>
        </authorList>
    </citation>
    <scope>NUCLEOTIDE SEQUENCE [LARGE SCALE GENOMIC DNA]</scope>
    <source>
        <strain evidence="3 4">M1</strain>
    </source>
</reference>
<evidence type="ECO:0000256" key="1">
    <source>
        <dbReference type="ARBA" id="ARBA00022801"/>
    </source>
</evidence>